<name>A0A2N9JIX6_9ACTN</name>
<reference evidence="2 3" key="1">
    <citation type="submission" date="2018-02" db="EMBL/GenBank/DDBJ databases">
        <authorList>
            <person name="Cohen D.B."/>
            <person name="Kent A.D."/>
        </authorList>
    </citation>
    <scope>NUCLEOTIDE SEQUENCE [LARGE SCALE GENOMIC DNA]</scope>
    <source>
        <strain evidence="2">1</strain>
    </source>
</reference>
<dbReference type="Proteomes" id="UP000238164">
    <property type="component" value="Chromosome 1"/>
</dbReference>
<evidence type="ECO:0000256" key="1">
    <source>
        <dbReference type="SAM" id="MobiDB-lite"/>
    </source>
</evidence>
<evidence type="ECO:0000313" key="3">
    <source>
        <dbReference type="Proteomes" id="UP000238164"/>
    </source>
</evidence>
<feature type="region of interest" description="Disordered" evidence="1">
    <location>
        <begin position="1"/>
        <end position="26"/>
    </location>
</feature>
<feature type="compositionally biased region" description="Polar residues" evidence="1">
    <location>
        <begin position="11"/>
        <end position="26"/>
    </location>
</feature>
<dbReference type="KEGG" id="mgg:MPLG2_2984"/>
<proteinExistence type="predicted"/>
<accession>A0A2N9JIX6</accession>
<protein>
    <submittedName>
        <fullName evidence="2">Uncharacterized protein</fullName>
    </submittedName>
</protein>
<organism evidence="2 3">
    <name type="scientific">Micropruina glycogenica</name>
    <dbReference type="NCBI Taxonomy" id="75385"/>
    <lineage>
        <taxon>Bacteria</taxon>
        <taxon>Bacillati</taxon>
        <taxon>Actinomycetota</taxon>
        <taxon>Actinomycetes</taxon>
        <taxon>Propionibacteriales</taxon>
        <taxon>Nocardioidaceae</taxon>
        <taxon>Micropruina</taxon>
    </lineage>
</organism>
<dbReference type="AlphaFoldDB" id="A0A2N9JIX6"/>
<sequence>MTKMTIKPAATTHSAASAQRNESGKL</sequence>
<keyword evidence="3" id="KW-1185">Reference proteome</keyword>
<evidence type="ECO:0000313" key="2">
    <source>
        <dbReference type="EMBL" id="SPD88014.1"/>
    </source>
</evidence>
<dbReference type="EMBL" id="LT985188">
    <property type="protein sequence ID" value="SPD88014.1"/>
    <property type="molecule type" value="Genomic_DNA"/>
</dbReference>
<gene>
    <name evidence="2" type="ORF">MPLG2_2984</name>
</gene>